<dbReference type="RefSeq" id="XP_025357181.1">
    <property type="nucleotide sequence ID" value="XM_025501563.1"/>
</dbReference>
<organism evidence="5 6">
    <name type="scientific">Meira miltonrushii</name>
    <dbReference type="NCBI Taxonomy" id="1280837"/>
    <lineage>
        <taxon>Eukaryota</taxon>
        <taxon>Fungi</taxon>
        <taxon>Dikarya</taxon>
        <taxon>Basidiomycota</taxon>
        <taxon>Ustilaginomycotina</taxon>
        <taxon>Exobasidiomycetes</taxon>
        <taxon>Exobasidiales</taxon>
        <taxon>Brachybasidiaceae</taxon>
        <taxon>Meira</taxon>
    </lineage>
</organism>
<dbReference type="Proteomes" id="UP000245771">
    <property type="component" value="Unassembled WGS sequence"/>
</dbReference>
<dbReference type="InterPro" id="IPR029058">
    <property type="entry name" value="AB_hydrolase_fold"/>
</dbReference>
<feature type="active site" description="Nucleophile" evidence="3">
    <location>
        <position position="200"/>
    </location>
</feature>
<dbReference type="GO" id="GO:0097176">
    <property type="term" value="P:epoxide metabolic process"/>
    <property type="evidence" value="ECO:0007669"/>
    <property type="project" value="TreeGrafter"/>
</dbReference>
<dbReference type="Gene3D" id="3.40.50.1820">
    <property type="entry name" value="alpha/beta hydrolase"/>
    <property type="match status" value="1"/>
</dbReference>
<dbReference type="OrthoDB" id="7130006at2759"/>
<name>A0A316VGV6_9BASI</name>
<feature type="active site" description="Proton donor" evidence="3">
    <location>
        <position position="340"/>
    </location>
</feature>
<dbReference type="EMBL" id="KZ819602">
    <property type="protein sequence ID" value="PWN36879.1"/>
    <property type="molecule type" value="Genomic_DNA"/>
</dbReference>
<dbReference type="SUPFAM" id="SSF53474">
    <property type="entry name" value="alpha/beta-Hydrolases"/>
    <property type="match status" value="1"/>
</dbReference>
<evidence type="ECO:0000256" key="3">
    <source>
        <dbReference type="PIRSR" id="PIRSR001112-1"/>
    </source>
</evidence>
<dbReference type="Pfam" id="PF06441">
    <property type="entry name" value="EHN"/>
    <property type="match status" value="1"/>
</dbReference>
<feature type="domain" description="Epoxide hydrolase N-terminal" evidence="4">
    <location>
        <begin position="20"/>
        <end position="130"/>
    </location>
</feature>
<protein>
    <submittedName>
        <fullName evidence="5">Alpha/beta-hydrolase</fullName>
    </submittedName>
</protein>
<dbReference type="InterPro" id="IPR010497">
    <property type="entry name" value="Epoxide_hydro_N"/>
</dbReference>
<comment type="similarity">
    <text evidence="1">Belongs to the peptidase S33 family.</text>
</comment>
<dbReference type="PANTHER" id="PTHR21661">
    <property type="entry name" value="EPOXIDE HYDROLASE 1-RELATED"/>
    <property type="match status" value="1"/>
</dbReference>
<proteinExistence type="inferred from homology"/>
<dbReference type="GO" id="GO:0004301">
    <property type="term" value="F:epoxide hydrolase activity"/>
    <property type="evidence" value="ECO:0007669"/>
    <property type="project" value="TreeGrafter"/>
</dbReference>
<sequence>MAQRNANKANFTPLPHGQARPFKVEFDKNDIDELRQKLDWVRWGPESLLYEEEAKTNAGLLPTQTLLKGLVDKWKSSDFKKMEETINRQSNYLVEIDWCKPLHFIHKKSSRKDAIPLLLIHGWPGSFFEFYFAIDKLCEPENENDQAFHVVIPSLPGYAWSKGPPTKAQGVGDVDGYSRILDTLMMDVLGYEAYASQGGDWGSVHARCLGAKFARPDGKTGCRAVHLNFSPIVPQWVWAVKALPDWIVTAASERLPGEMGKNVRKLDGFYKSMAYYWIQEHRPQQLATGLVDSPVGLLSWLSFFWGLQIGTTPSFSEESMLTICTVYFVTRSIGTSFLPYHTNNFLPSIHSDSAYNVSQATLGYSDYPKEITNTSQAWLKGTGNLRFYAKAPKGGHFAALEVPDIFVNHLRVAFANHDDAKAKALNKDKQRLEQLDIQSAYITGSLWPSHLRSQGSSRL</sequence>
<dbReference type="STRING" id="1280837.A0A316VGV6"/>
<dbReference type="AlphaFoldDB" id="A0A316VGV6"/>
<evidence type="ECO:0000256" key="2">
    <source>
        <dbReference type="ARBA" id="ARBA00022801"/>
    </source>
</evidence>
<evidence type="ECO:0000313" key="6">
    <source>
        <dbReference type="Proteomes" id="UP000245771"/>
    </source>
</evidence>
<evidence type="ECO:0000313" key="5">
    <source>
        <dbReference type="EMBL" id="PWN36879.1"/>
    </source>
</evidence>
<dbReference type="PIRSF" id="PIRSF001112">
    <property type="entry name" value="Epoxide_hydrolase"/>
    <property type="match status" value="1"/>
</dbReference>
<keyword evidence="6" id="KW-1185">Reference proteome</keyword>
<dbReference type="InParanoid" id="A0A316VGV6"/>
<dbReference type="PRINTS" id="PR00412">
    <property type="entry name" value="EPOXHYDRLASE"/>
</dbReference>
<dbReference type="PANTHER" id="PTHR21661:SF79">
    <property type="entry name" value="EPOXIDE HYDROLASE"/>
    <property type="match status" value="1"/>
</dbReference>
<dbReference type="InterPro" id="IPR000639">
    <property type="entry name" value="Epox_hydrolase-like"/>
</dbReference>
<dbReference type="InterPro" id="IPR016292">
    <property type="entry name" value="Epoxide_hydrolase"/>
</dbReference>
<evidence type="ECO:0000256" key="1">
    <source>
        <dbReference type="ARBA" id="ARBA00010088"/>
    </source>
</evidence>
<reference evidence="5 6" key="1">
    <citation type="journal article" date="2018" name="Mol. Biol. Evol.">
        <title>Broad Genomic Sampling Reveals a Smut Pathogenic Ancestry of the Fungal Clade Ustilaginomycotina.</title>
        <authorList>
            <person name="Kijpornyongpan T."/>
            <person name="Mondo S.J."/>
            <person name="Barry K."/>
            <person name="Sandor L."/>
            <person name="Lee J."/>
            <person name="Lipzen A."/>
            <person name="Pangilinan J."/>
            <person name="LaButti K."/>
            <person name="Hainaut M."/>
            <person name="Henrissat B."/>
            <person name="Grigoriev I.V."/>
            <person name="Spatafora J.W."/>
            <person name="Aime M.C."/>
        </authorList>
    </citation>
    <scope>NUCLEOTIDE SEQUENCE [LARGE SCALE GENOMIC DNA]</scope>
    <source>
        <strain evidence="5 6">MCA 3882</strain>
    </source>
</reference>
<feature type="active site" description="Proton acceptor" evidence="3">
    <location>
        <position position="396"/>
    </location>
</feature>
<gene>
    <name evidence="5" type="ORF">FA14DRAFT_187035</name>
</gene>
<dbReference type="GeneID" id="37023344"/>
<evidence type="ECO:0000259" key="4">
    <source>
        <dbReference type="Pfam" id="PF06441"/>
    </source>
</evidence>
<keyword evidence="2 5" id="KW-0378">Hydrolase</keyword>
<accession>A0A316VGV6</accession>